<dbReference type="PANTHER" id="PTHR38342:SF2">
    <property type="entry name" value="INNER MEMBRANE OR EXPORTED"/>
    <property type="match status" value="1"/>
</dbReference>
<accession>A0ABW8J1X8</accession>
<organism evidence="3 5">
    <name type="scientific">Rhodanobacter hydrolyticus</name>
    <dbReference type="NCBI Taxonomy" id="2250595"/>
    <lineage>
        <taxon>Bacteria</taxon>
        <taxon>Pseudomonadati</taxon>
        <taxon>Pseudomonadota</taxon>
        <taxon>Gammaproteobacteria</taxon>
        <taxon>Lysobacterales</taxon>
        <taxon>Rhodanobacteraceae</taxon>
        <taxon>Rhodanobacter</taxon>
    </lineage>
</organism>
<dbReference type="Pfam" id="PF03625">
    <property type="entry name" value="DUF302"/>
    <property type="match status" value="1"/>
</dbReference>
<feature type="domain" description="DUF302" evidence="1">
    <location>
        <begin position="37"/>
        <end position="97"/>
    </location>
</feature>
<dbReference type="EMBL" id="JADIKK010000007">
    <property type="protein sequence ID" value="MFK2875764.1"/>
    <property type="molecule type" value="Genomic_DNA"/>
</dbReference>
<dbReference type="RefSeq" id="WP_404611836.1">
    <property type="nucleotide sequence ID" value="NZ_JADIKK010000007.1"/>
</dbReference>
<dbReference type="InterPro" id="IPR035923">
    <property type="entry name" value="TT1751-like_sf"/>
</dbReference>
<name>A0ABW8J1X8_9GAMM</name>
<comment type="caution">
    <text evidence="3">The sequence shown here is derived from an EMBL/GenBank/DDBJ whole genome shotgun (WGS) entry which is preliminary data.</text>
</comment>
<sequence length="141" mass="15019">MKDNGLMTIDSNGTTPETLARLAQAIEKTGMAILARVDHAAAAHASNLPLRPTEVFIFGNPRAGTPLMQLDQRVGIDLPIKVLVWEDEFGKTKVSYNTISWIASRHDLGPSTGAVVKAMTAAIETVVAEAAARPVQANPAF</sequence>
<reference evidence="3 5" key="1">
    <citation type="submission" date="2020-10" db="EMBL/GenBank/DDBJ databases">
        <title>Phylogeny of dyella-like bacteria.</title>
        <authorList>
            <person name="Fu J."/>
        </authorList>
    </citation>
    <scope>NUCLEOTIDE SEQUENCE [LARGE SCALE GENOMIC DNA]</scope>
    <source>
        <strain evidence="3 5">KACC 19113</strain>
    </source>
</reference>
<dbReference type="Proteomes" id="UP001620339">
    <property type="component" value="Unassembled WGS sequence"/>
</dbReference>
<dbReference type="EMBL" id="JADIKK010000008">
    <property type="protein sequence ID" value="MFK2876218.1"/>
    <property type="molecule type" value="Genomic_DNA"/>
</dbReference>
<dbReference type="PANTHER" id="PTHR38342">
    <property type="entry name" value="SLR5037 PROTEIN"/>
    <property type="match status" value="1"/>
</dbReference>
<evidence type="ECO:0000313" key="4">
    <source>
        <dbReference type="EMBL" id="MFK2879783.1"/>
    </source>
</evidence>
<dbReference type="EMBL" id="JADIKK010000008">
    <property type="protein sequence ID" value="MFK2879783.1"/>
    <property type="molecule type" value="Genomic_DNA"/>
</dbReference>
<evidence type="ECO:0000313" key="5">
    <source>
        <dbReference type="Proteomes" id="UP001620339"/>
    </source>
</evidence>
<gene>
    <name evidence="2" type="ORF">ISP25_01590</name>
    <name evidence="3" type="ORF">ISP25_03950</name>
    <name evidence="4" type="ORF">ISP25_22210</name>
</gene>
<protein>
    <submittedName>
        <fullName evidence="3">DUF302 domain-containing protein</fullName>
    </submittedName>
</protein>
<keyword evidence="5" id="KW-1185">Reference proteome</keyword>
<proteinExistence type="predicted"/>
<evidence type="ECO:0000313" key="3">
    <source>
        <dbReference type="EMBL" id="MFK2876218.1"/>
    </source>
</evidence>
<evidence type="ECO:0000259" key="1">
    <source>
        <dbReference type="Pfam" id="PF03625"/>
    </source>
</evidence>
<evidence type="ECO:0000313" key="2">
    <source>
        <dbReference type="EMBL" id="MFK2875764.1"/>
    </source>
</evidence>
<dbReference type="CDD" id="cd14797">
    <property type="entry name" value="DUF302"/>
    <property type="match status" value="1"/>
</dbReference>
<dbReference type="InterPro" id="IPR005180">
    <property type="entry name" value="DUF302"/>
</dbReference>
<dbReference type="Gene3D" id="3.30.310.70">
    <property type="entry name" value="TT1751-like domain"/>
    <property type="match status" value="1"/>
</dbReference>
<dbReference type="SUPFAM" id="SSF103247">
    <property type="entry name" value="TT1751-like"/>
    <property type="match status" value="1"/>
</dbReference>